<evidence type="ECO:0000256" key="2">
    <source>
        <dbReference type="ARBA" id="ARBA00023315"/>
    </source>
</evidence>
<dbReference type="PROSITE" id="PS51186">
    <property type="entry name" value="GNAT"/>
    <property type="match status" value="1"/>
</dbReference>
<keyword evidence="2" id="KW-0012">Acyltransferase</keyword>
<dbReference type="PANTHER" id="PTHR43877:SF2">
    <property type="entry name" value="AMINOALKYLPHOSPHONATE N-ACETYLTRANSFERASE-RELATED"/>
    <property type="match status" value="1"/>
</dbReference>
<organism evidence="4 5">
    <name type="scientific">Thiorhodococcus fuscus</name>
    <dbReference type="NCBI Taxonomy" id="527200"/>
    <lineage>
        <taxon>Bacteria</taxon>
        <taxon>Pseudomonadati</taxon>
        <taxon>Pseudomonadota</taxon>
        <taxon>Gammaproteobacteria</taxon>
        <taxon>Chromatiales</taxon>
        <taxon>Chromatiaceae</taxon>
        <taxon>Thiorhodococcus</taxon>
    </lineage>
</organism>
<comment type="caution">
    <text evidence="4">The sequence shown here is derived from an EMBL/GenBank/DDBJ whole genome shotgun (WGS) entry which is preliminary data.</text>
</comment>
<dbReference type="SUPFAM" id="SSF55729">
    <property type="entry name" value="Acyl-CoA N-acyltransferases (Nat)"/>
    <property type="match status" value="1"/>
</dbReference>
<accession>A0ABW4YC76</accession>
<dbReference type="Pfam" id="PF11814">
    <property type="entry name" value="DUF3335"/>
    <property type="match status" value="1"/>
</dbReference>
<sequence length="387" mass="43402">MSTPSTTELSSLNPPAPSVRPAVLSDLGALLRLENACFETDRINRRQFRYLLTRGRARTLVVELDGLLLGYVLLLFSRATSVARIYSIAVAAQARGRGVGRMLVKAAEEAAWEEDRAYLRLEIRRDNLASQALFEGGGYRRFGVLSDYYEDHMEALRYEKTLSPGLQAELKRVPFYEQTLDFTCGPSSLMMAMQALRPSLELNRTLELRIWRESTTIFMTSGHGGCGPLGLALAAHHRGFAVEVFVNDTGVLLVDSVRSPEKKEVMRLVQEDMLAEAGGLGIPINYETLGIEDLRARWDGGAVPLVLISSYRIYQEKFPHWVVVTGFDEHFVYVHDPYVDYDNGESTLDSIDMPIQRDEFTRMARYGRVGLQAVVLVQERAGIDQDG</sequence>
<keyword evidence="1" id="KW-0808">Transferase</keyword>
<feature type="domain" description="N-acetyltransferase" evidence="3">
    <location>
        <begin position="17"/>
        <end position="163"/>
    </location>
</feature>
<evidence type="ECO:0000313" key="5">
    <source>
        <dbReference type="Proteomes" id="UP001597337"/>
    </source>
</evidence>
<dbReference type="InterPro" id="IPR016181">
    <property type="entry name" value="Acyl_CoA_acyltransferase"/>
</dbReference>
<keyword evidence="5" id="KW-1185">Reference proteome</keyword>
<evidence type="ECO:0000256" key="1">
    <source>
        <dbReference type="ARBA" id="ARBA00022679"/>
    </source>
</evidence>
<name>A0ABW4YC76_9GAMM</name>
<dbReference type="Gene3D" id="3.90.70.10">
    <property type="entry name" value="Cysteine proteinases"/>
    <property type="match status" value="1"/>
</dbReference>
<dbReference type="Pfam" id="PF00583">
    <property type="entry name" value="Acetyltransf_1"/>
    <property type="match status" value="1"/>
</dbReference>
<dbReference type="Gene3D" id="3.40.630.30">
    <property type="match status" value="1"/>
</dbReference>
<proteinExistence type="predicted"/>
<evidence type="ECO:0000259" key="3">
    <source>
        <dbReference type="PROSITE" id="PS51186"/>
    </source>
</evidence>
<dbReference type="PANTHER" id="PTHR43877">
    <property type="entry name" value="AMINOALKYLPHOSPHONATE N-ACETYLTRANSFERASE-RELATED-RELATED"/>
    <property type="match status" value="1"/>
</dbReference>
<dbReference type="EMBL" id="JBHUHX010000047">
    <property type="protein sequence ID" value="MFD2113234.1"/>
    <property type="molecule type" value="Genomic_DNA"/>
</dbReference>
<dbReference type="Proteomes" id="UP001597337">
    <property type="component" value="Unassembled WGS sequence"/>
</dbReference>
<dbReference type="InterPro" id="IPR050832">
    <property type="entry name" value="Bact_Acetyltransf"/>
</dbReference>
<reference evidence="5" key="1">
    <citation type="journal article" date="2019" name="Int. J. Syst. Evol. Microbiol.">
        <title>The Global Catalogue of Microorganisms (GCM) 10K type strain sequencing project: providing services to taxonomists for standard genome sequencing and annotation.</title>
        <authorList>
            <consortium name="The Broad Institute Genomics Platform"/>
            <consortium name="The Broad Institute Genome Sequencing Center for Infectious Disease"/>
            <person name="Wu L."/>
            <person name="Ma J."/>
        </authorList>
    </citation>
    <scope>NUCLEOTIDE SEQUENCE [LARGE SCALE GENOMIC DNA]</scope>
    <source>
        <strain evidence="5">KACC 12597</strain>
    </source>
</reference>
<evidence type="ECO:0000313" key="4">
    <source>
        <dbReference type="EMBL" id="MFD2113234.1"/>
    </source>
</evidence>
<dbReference type="InterPro" id="IPR000182">
    <property type="entry name" value="GNAT_dom"/>
</dbReference>
<gene>
    <name evidence="4" type="ORF">ACFSJC_15395</name>
</gene>
<dbReference type="InterPro" id="IPR021770">
    <property type="entry name" value="DUF3335"/>
</dbReference>
<protein>
    <submittedName>
        <fullName evidence="4">Peptidase C39 family protein</fullName>
    </submittedName>
</protein>
<dbReference type="RefSeq" id="WP_386027962.1">
    <property type="nucleotide sequence ID" value="NZ_JBHUHX010000047.1"/>
</dbReference>